<evidence type="ECO:0000313" key="3">
    <source>
        <dbReference type="Proteomes" id="UP000789941"/>
    </source>
</evidence>
<gene>
    <name evidence="2" type="ORF">LFW2832_01066</name>
</gene>
<dbReference type="Proteomes" id="UP000789941">
    <property type="component" value="Unassembled WGS sequence"/>
</dbReference>
<protein>
    <submittedName>
        <fullName evidence="2">Uncharacterized protein</fullName>
    </submittedName>
</protein>
<proteinExistence type="predicted"/>
<evidence type="ECO:0000313" key="2">
    <source>
        <dbReference type="EMBL" id="VVC04600.1"/>
    </source>
</evidence>
<sequence length="1076" mass="117005">MVGTRVTRSDDKHLNSHSETHSRGFIDPGSRRWWRTAGITGIVLFETLFGGTFMSTTLVRPAAAQEQRMDEKAVEAQRRLTQAVTAITTELGLSAGFGIANPTLPLEDKLVSGTERGKEGLLALIQMYNEKLRPLNGGRDIIPITGTTPQEQLASLNTWLGSDFQACSTCKVFKPVPGLAPDSINMAAAEQLAERIASLFGAPGAFIAAVAVTEGGSRPLPAGPILAPKLAFTSQEYDAAVADLTLISQYPETAQIGQKASTQLAELQRLYGESPQKTAALNESYDRAGLFIGAHRAKSEQLKGDALARERKRADLSPVQQAEQAYYQDTLQKAMAMAKAAQAALASFTEPSGPAAQARTQAAFTIDSLVLRGQALLEKGTLTADEVTQFYNSTMLAADAVQTMDVLMRFAQANGLDRLAGGAARDFWAKYSAVMRVIADRTATEQKYDEALGGFYKSLVERVAQNVEVPAQARATFQQLAQLRATRAGFYETYFYHVQGKGEELSLDTTQKMVDKALDYLEKSGVAHDDPLLEKARQWRASCQNPMVLYTLAHGLVSIREAELWASDGAKSLRPDLSPTDLQAAKQRIELARKAFLWNFNNPQLDPTYYPNMSTVLADDAIHTLVPALRFTEGSAGFDSRFEFRNPGGREKPLAEKYAAATKVEEYHLRLLLALRTYDLSDPLRSHLAKEEASGSYAQLGLFSRLSATEKFDSGLPKLPPSPGRVYLIDGVADMNVAEGVDHDAPGYSRYGLAYAVLRREAVLVGDPGAAALLKDIDLKPITAKLLAGGTEQEALDAVADIRIQQLERRLATVVERRRTIGELPALTADPKTFYIVRAQQALAEAKLLRTQGGTLTSKRAIEVAELGLESLIPPHIPALPAIRTEYQLMITKIDTIRRFGNTYISADATVAVAEDGVPKPLPQYEQEQGERQRIQYNWQFYTKPGYDGNYYLVNPNFGKPGEPEFIGKVVRGLQFSDGTTGDAVVAIQHKGEGWKEVAGPDGGALILYRLKPAPAHVEGTAPATEQFVPLTEGDGSIMAVLSTVSVRSLVPSGHVQFKGTLNSETNAGLVLTPVE</sequence>
<name>A0A5E4LRN6_9ARCH</name>
<dbReference type="AlphaFoldDB" id="A0A5E4LRN6"/>
<dbReference type="EMBL" id="CABMJJ010000009">
    <property type="protein sequence ID" value="VVC04600.1"/>
    <property type="molecule type" value="Genomic_DNA"/>
</dbReference>
<comment type="caution">
    <text evidence="2">The sequence shown here is derived from an EMBL/GenBank/DDBJ whole genome shotgun (WGS) entry which is preliminary data.</text>
</comment>
<reference evidence="2 3" key="1">
    <citation type="submission" date="2019-08" db="EMBL/GenBank/DDBJ databases">
        <authorList>
            <person name="Vazquez-Campos X."/>
        </authorList>
    </citation>
    <scope>NUCLEOTIDE SEQUENCE [LARGE SCALE GENOMIC DNA]</scope>
    <source>
        <strain evidence="2">LFW-283_2</strain>
    </source>
</reference>
<feature type="compositionally biased region" description="Basic and acidic residues" evidence="1">
    <location>
        <begin position="7"/>
        <end position="24"/>
    </location>
</feature>
<accession>A0A5E4LRN6</accession>
<organism evidence="2 3">
    <name type="scientific">Candidatus Bilamarchaeum dharawalense</name>
    <dbReference type="NCBI Taxonomy" id="2885759"/>
    <lineage>
        <taxon>Archaea</taxon>
        <taxon>Candidatus Micrarchaeota</taxon>
        <taxon>Candidatus Micrarchaeia</taxon>
        <taxon>Candidatus Anstonellales</taxon>
        <taxon>Candidatus Bilamarchaeaceae</taxon>
        <taxon>Candidatus Bilamarchaeum</taxon>
    </lineage>
</organism>
<feature type="region of interest" description="Disordered" evidence="1">
    <location>
        <begin position="1"/>
        <end position="25"/>
    </location>
</feature>
<evidence type="ECO:0000256" key="1">
    <source>
        <dbReference type="SAM" id="MobiDB-lite"/>
    </source>
</evidence>